<dbReference type="InterPro" id="IPR031100">
    <property type="entry name" value="LOG_fam"/>
</dbReference>
<organism evidence="1">
    <name type="scientific">freshwater metagenome</name>
    <dbReference type="NCBI Taxonomy" id="449393"/>
    <lineage>
        <taxon>unclassified sequences</taxon>
        <taxon>metagenomes</taxon>
        <taxon>ecological metagenomes</taxon>
    </lineage>
</organism>
<dbReference type="Pfam" id="PF03641">
    <property type="entry name" value="Lysine_decarbox"/>
    <property type="match status" value="1"/>
</dbReference>
<dbReference type="GO" id="GO:0009691">
    <property type="term" value="P:cytokinin biosynthetic process"/>
    <property type="evidence" value="ECO:0007669"/>
    <property type="project" value="InterPro"/>
</dbReference>
<sequence>MRIAVYCSASPNIDQKYIDLAFDIGVAIANSGADLVWGGGQISMMGAAARGARERGAKTFGVIPEKLVTLEFEDPDATEMFIVSNMRTRKAKIEEISDAFIMLPGGIGTLEEFFEIWVGRKLGYHSKPVVVCDPYGTFTQLQSALDFLSAEEFIGATSNELVAWCSDIPSTIRACMLAK</sequence>
<protein>
    <submittedName>
        <fullName evidence="1">Unannotated protein</fullName>
    </submittedName>
</protein>
<reference evidence="1" key="1">
    <citation type="submission" date="2020-05" db="EMBL/GenBank/DDBJ databases">
        <authorList>
            <person name="Chiriac C."/>
            <person name="Salcher M."/>
            <person name="Ghai R."/>
            <person name="Kavagutti S V."/>
        </authorList>
    </citation>
    <scope>NUCLEOTIDE SEQUENCE</scope>
</reference>
<dbReference type="GO" id="GO:0005829">
    <property type="term" value="C:cytosol"/>
    <property type="evidence" value="ECO:0007669"/>
    <property type="project" value="TreeGrafter"/>
</dbReference>
<name>A0A6J6QBY7_9ZZZZ</name>
<dbReference type="InterPro" id="IPR005269">
    <property type="entry name" value="LOG"/>
</dbReference>
<dbReference type="Gene3D" id="3.40.50.450">
    <property type="match status" value="1"/>
</dbReference>
<dbReference type="GO" id="GO:0016799">
    <property type="term" value="F:hydrolase activity, hydrolyzing N-glycosyl compounds"/>
    <property type="evidence" value="ECO:0007669"/>
    <property type="project" value="TreeGrafter"/>
</dbReference>
<dbReference type="NCBIfam" id="TIGR00730">
    <property type="entry name" value="Rossman fold protein, TIGR00730 family"/>
    <property type="match status" value="1"/>
</dbReference>
<dbReference type="AlphaFoldDB" id="A0A6J6QBY7"/>
<dbReference type="EMBL" id="CAEZXV010000118">
    <property type="protein sequence ID" value="CAB4708459.1"/>
    <property type="molecule type" value="Genomic_DNA"/>
</dbReference>
<dbReference type="PANTHER" id="PTHR31223">
    <property type="entry name" value="LOG FAMILY PROTEIN YJL055W"/>
    <property type="match status" value="1"/>
</dbReference>
<gene>
    <name evidence="1" type="ORF">UFOPK2598_00968</name>
</gene>
<dbReference type="SUPFAM" id="SSF102405">
    <property type="entry name" value="MCP/YpsA-like"/>
    <property type="match status" value="1"/>
</dbReference>
<accession>A0A6J6QBY7</accession>
<evidence type="ECO:0000313" key="1">
    <source>
        <dbReference type="EMBL" id="CAB4708459.1"/>
    </source>
</evidence>
<proteinExistence type="predicted"/>
<dbReference type="PANTHER" id="PTHR31223:SF70">
    <property type="entry name" value="LOG FAMILY PROTEIN YJL055W"/>
    <property type="match status" value="1"/>
</dbReference>